<dbReference type="Proteomes" id="UP000007802">
    <property type="component" value="Unassembled WGS sequence"/>
</dbReference>
<evidence type="ECO:0008006" key="3">
    <source>
        <dbReference type="Google" id="ProtNLM"/>
    </source>
</evidence>
<keyword evidence="1" id="KW-1133">Transmembrane helix</keyword>
<feature type="transmembrane region" description="Helical" evidence="1">
    <location>
        <begin position="43"/>
        <end position="63"/>
    </location>
</feature>
<dbReference type="OrthoDB" id="3202396at2759"/>
<gene>
    <name evidence="2" type="ORF">BDDG_04242</name>
</gene>
<dbReference type="Pfam" id="PF13826">
    <property type="entry name" value="Monooxy_af470-like"/>
    <property type="match status" value="1"/>
</dbReference>
<dbReference type="EMBL" id="GG749425">
    <property type="protein sequence ID" value="EGE81301.1"/>
    <property type="molecule type" value="Genomic_DNA"/>
</dbReference>
<proteinExistence type="predicted"/>
<evidence type="ECO:0000256" key="1">
    <source>
        <dbReference type="SAM" id="Phobius"/>
    </source>
</evidence>
<sequence length="332" mass="37608">MAEKSFRPLSSPQKVPSYNHNAKAVRKNIKNNIMRDNFTMSTWLLVGGLLQGVAVALLGYLNLLPATMVIAYRIGDNLLMAFGWTKNRYLSDERNPVTPFGVFDPVYLKLAKYFFRMVRELKETAEHSGYLGSATWTSAEDSAANEVMTVMYFGDFESLHKYAHGPFHIQAVKYWSSVVKDCPHVSIYHETYVVPPGQWENIYGNSRPTGLSAASFPIRTAQGNGETEWMSPVIDARKGSLRGMAGRIQSDYLKGYEEKQGEVWDQTYDVDYRELAQDAGAQGAFPRLEIFMIFESLQDIRGLINLCKLEFLRAQWIFEIDPTGGPDESLKH</sequence>
<name>F2TDI8_AJEDA</name>
<organism evidence="2">
    <name type="scientific">Ajellomyces dermatitidis (strain ATCC 18188 / CBS 674.68)</name>
    <name type="common">Blastomyces dermatitidis</name>
    <dbReference type="NCBI Taxonomy" id="653446"/>
    <lineage>
        <taxon>Eukaryota</taxon>
        <taxon>Fungi</taxon>
        <taxon>Dikarya</taxon>
        <taxon>Ascomycota</taxon>
        <taxon>Pezizomycotina</taxon>
        <taxon>Eurotiomycetes</taxon>
        <taxon>Eurotiomycetidae</taxon>
        <taxon>Onygenales</taxon>
        <taxon>Ajellomycetaceae</taxon>
        <taxon>Blastomyces</taxon>
    </lineage>
</organism>
<dbReference type="HOGENOM" id="CLU_053354_0_0_1"/>
<dbReference type="InterPro" id="IPR025444">
    <property type="entry name" value="Monooxy_af470"/>
</dbReference>
<dbReference type="InterPro" id="IPR011008">
    <property type="entry name" value="Dimeric_a/b-barrel"/>
</dbReference>
<protein>
    <recommendedName>
        <fullName evidence="3">Monooxygenase</fullName>
    </recommendedName>
</protein>
<keyword evidence="1" id="KW-0812">Transmembrane</keyword>
<evidence type="ECO:0000313" key="2">
    <source>
        <dbReference type="EMBL" id="EGE81301.1"/>
    </source>
</evidence>
<keyword evidence="1" id="KW-0472">Membrane</keyword>
<dbReference type="AlphaFoldDB" id="F2TDI8"/>
<accession>F2TDI8</accession>
<dbReference type="SUPFAM" id="SSF54909">
    <property type="entry name" value="Dimeric alpha+beta barrel"/>
    <property type="match status" value="1"/>
</dbReference>
<reference evidence="2" key="1">
    <citation type="submission" date="2010-03" db="EMBL/GenBank/DDBJ databases">
        <title>Annotation of Blastomyces dermatitidis strain ATCC 18188.</title>
        <authorList>
            <consortium name="The Broad Institute Genome Sequencing Platform"/>
            <consortium name="Broad Institute Genome Sequencing Center for Infectious Disease."/>
            <person name="Cuomo C."/>
            <person name="Klein B."/>
            <person name="Sullivan T."/>
            <person name="Heitman J."/>
            <person name="Young S."/>
            <person name="Zeng Q."/>
            <person name="Gargeya S."/>
            <person name="Alvarado L."/>
            <person name="Berlin A.M."/>
            <person name="Chapman S.B."/>
            <person name="Chen Z."/>
            <person name="Freedman E."/>
            <person name="Gellesch M."/>
            <person name="Goldberg J."/>
            <person name="Griggs A."/>
            <person name="Gujja S."/>
            <person name="Heilman E."/>
            <person name="Heiman D."/>
            <person name="Howarth C."/>
            <person name="Mehta T."/>
            <person name="Neiman D."/>
            <person name="Pearson M."/>
            <person name="Roberts A."/>
            <person name="Saif S."/>
            <person name="Shea T."/>
            <person name="Shenoy N."/>
            <person name="Sisk P."/>
            <person name="Stolte C."/>
            <person name="Sykes S."/>
            <person name="White J."/>
            <person name="Yandava C."/>
            <person name="Haas B."/>
            <person name="Nusbaum C."/>
            <person name="Birren B."/>
        </authorList>
    </citation>
    <scope>NUCLEOTIDE SEQUENCE [LARGE SCALE GENOMIC DNA]</scope>
    <source>
        <strain evidence="2">ATCC 18188</strain>
    </source>
</reference>